<dbReference type="GO" id="GO:0005524">
    <property type="term" value="F:ATP binding"/>
    <property type="evidence" value="ECO:0007669"/>
    <property type="project" value="UniProtKB-KW"/>
</dbReference>
<keyword evidence="9 17" id="KW-0067">ATP-binding</keyword>
<evidence type="ECO:0000256" key="16">
    <source>
        <dbReference type="PIRSR" id="PIRSR600829-2"/>
    </source>
</evidence>
<feature type="transmembrane region" description="Helical" evidence="19">
    <location>
        <begin position="44"/>
        <end position="62"/>
    </location>
</feature>
<feature type="binding site" evidence="18">
    <location>
        <position position="89"/>
    </location>
    <ligand>
        <name>a divalent metal cation</name>
        <dbReference type="ChEBI" id="CHEBI:60240"/>
    </ligand>
</feature>
<evidence type="ECO:0000256" key="2">
    <source>
        <dbReference type="ARBA" id="ARBA00005967"/>
    </source>
</evidence>
<dbReference type="GO" id="GO:0008654">
    <property type="term" value="P:phospholipid biosynthetic process"/>
    <property type="evidence" value="ECO:0007669"/>
    <property type="project" value="UniProtKB-KW"/>
</dbReference>
<reference evidence="20 21" key="1">
    <citation type="submission" date="2018-01" db="EMBL/GenBank/DDBJ databases">
        <title>A novel member of the phylum Bacteroidetes isolated from glacier ice.</title>
        <authorList>
            <person name="Liu Q."/>
            <person name="Xin Y.-H."/>
        </authorList>
    </citation>
    <scope>NUCLEOTIDE SEQUENCE [LARGE SCALE GENOMIC DNA]</scope>
    <source>
        <strain evidence="20 21">RB1R16</strain>
    </source>
</reference>
<dbReference type="Pfam" id="PF01219">
    <property type="entry name" value="DAGK_prokar"/>
    <property type="match status" value="1"/>
</dbReference>
<evidence type="ECO:0000256" key="13">
    <source>
        <dbReference type="ARBA" id="ARBA00023209"/>
    </source>
</evidence>
<name>A0A2S7SR09_9BACT</name>
<keyword evidence="11" id="KW-0443">Lipid metabolism</keyword>
<feature type="transmembrane region" description="Helical" evidence="19">
    <location>
        <begin position="68"/>
        <end position="88"/>
    </location>
</feature>
<evidence type="ECO:0000256" key="8">
    <source>
        <dbReference type="ARBA" id="ARBA00022777"/>
    </source>
</evidence>
<evidence type="ECO:0000313" key="21">
    <source>
        <dbReference type="Proteomes" id="UP000239872"/>
    </source>
</evidence>
<dbReference type="InterPro" id="IPR036945">
    <property type="entry name" value="DAGK_sf"/>
</dbReference>
<dbReference type="Proteomes" id="UP000239872">
    <property type="component" value="Unassembled WGS sequence"/>
</dbReference>
<comment type="caution">
    <text evidence="20">The sequence shown here is derived from an EMBL/GenBank/DDBJ whole genome shotgun (WGS) entry which is preliminary data.</text>
</comment>
<comment type="subcellular location">
    <subcellularLocation>
        <location evidence="1">Cell membrane</location>
        <topology evidence="1">Multi-pass membrane protein</topology>
    </subcellularLocation>
</comment>
<dbReference type="EMBL" id="PPSL01000006">
    <property type="protein sequence ID" value="PQJ09330.1"/>
    <property type="molecule type" value="Genomic_DNA"/>
</dbReference>
<keyword evidence="4" id="KW-0444">Lipid biosynthesis</keyword>
<keyword evidence="13" id="KW-0594">Phospholipid biosynthesis</keyword>
<keyword evidence="7 17" id="KW-0547">Nucleotide-binding</keyword>
<dbReference type="InterPro" id="IPR000829">
    <property type="entry name" value="DAGK"/>
</dbReference>
<keyword evidence="5" id="KW-0808">Transferase</keyword>
<gene>
    <name evidence="20" type="ORF">CJD36_018960</name>
</gene>
<evidence type="ECO:0000256" key="7">
    <source>
        <dbReference type="ARBA" id="ARBA00022741"/>
    </source>
</evidence>
<keyword evidence="14" id="KW-1208">Phospholipid metabolism</keyword>
<evidence type="ECO:0000256" key="10">
    <source>
        <dbReference type="ARBA" id="ARBA00022989"/>
    </source>
</evidence>
<dbReference type="Gene3D" id="1.10.287.3610">
    <property type="match status" value="1"/>
</dbReference>
<evidence type="ECO:0000256" key="9">
    <source>
        <dbReference type="ARBA" id="ARBA00022840"/>
    </source>
</evidence>
<keyword evidence="8 20" id="KW-0418">Kinase</keyword>
<comment type="cofactor">
    <cofactor evidence="18">
        <name>Mg(2+)</name>
        <dbReference type="ChEBI" id="CHEBI:18420"/>
    </cofactor>
    <text evidence="18">Mn(2+), Zn(2+), Cd(2+) and Co(2+) support activity to lesser extents.</text>
</comment>
<evidence type="ECO:0000256" key="18">
    <source>
        <dbReference type="PIRSR" id="PIRSR600829-4"/>
    </source>
</evidence>
<evidence type="ECO:0000256" key="4">
    <source>
        <dbReference type="ARBA" id="ARBA00022516"/>
    </source>
</evidence>
<evidence type="ECO:0000256" key="6">
    <source>
        <dbReference type="ARBA" id="ARBA00022692"/>
    </source>
</evidence>
<feature type="active site" description="Proton acceptor" evidence="15">
    <location>
        <position position="82"/>
    </location>
</feature>
<dbReference type="GO" id="GO:0016301">
    <property type="term" value="F:kinase activity"/>
    <property type="evidence" value="ECO:0007669"/>
    <property type="project" value="UniProtKB-KW"/>
</dbReference>
<evidence type="ECO:0000256" key="15">
    <source>
        <dbReference type="PIRSR" id="PIRSR600829-1"/>
    </source>
</evidence>
<dbReference type="PANTHER" id="PTHR34299">
    <property type="entry name" value="DIACYLGLYCEROL KINASE"/>
    <property type="match status" value="1"/>
</dbReference>
<dbReference type="InterPro" id="IPR033717">
    <property type="entry name" value="UDPK"/>
</dbReference>
<proteinExistence type="inferred from homology"/>
<keyword evidence="12 19" id="KW-0472">Membrane</keyword>
<feature type="binding site" evidence="17">
    <location>
        <position position="30"/>
    </location>
    <ligand>
        <name>ATP</name>
        <dbReference type="ChEBI" id="CHEBI:30616"/>
    </ligand>
</feature>
<feature type="binding site" evidence="16">
    <location>
        <position position="82"/>
    </location>
    <ligand>
        <name>substrate</name>
    </ligand>
</feature>
<keyword evidence="10 19" id="KW-1133">Transmembrane helix</keyword>
<sequence>MTTMNHVTKKTMNRSSKNMTLTSRRNSIIYALNGIKLLPGEPNIKLHIIATAVVVIAGFLKHLNGNQWIAIVAAIALVWICETINTAIEKLCDFACNMERSDAIKAVKDISAGAVLMASATSVVIAVIVFFFQ</sequence>
<accession>A0A2S7SR09</accession>
<dbReference type="GO" id="GO:0046872">
    <property type="term" value="F:metal ion binding"/>
    <property type="evidence" value="ECO:0007669"/>
    <property type="project" value="UniProtKB-KW"/>
</dbReference>
<keyword evidence="18" id="KW-0460">Magnesium</keyword>
<feature type="transmembrane region" description="Helical" evidence="19">
    <location>
        <begin position="109"/>
        <end position="132"/>
    </location>
</feature>
<evidence type="ECO:0000313" key="20">
    <source>
        <dbReference type="EMBL" id="PQJ09330.1"/>
    </source>
</evidence>
<keyword evidence="21" id="KW-1185">Reference proteome</keyword>
<dbReference type="CDD" id="cd14265">
    <property type="entry name" value="UDPK_IM_like"/>
    <property type="match status" value="1"/>
</dbReference>
<dbReference type="GO" id="GO:0005886">
    <property type="term" value="C:plasma membrane"/>
    <property type="evidence" value="ECO:0007669"/>
    <property type="project" value="UniProtKB-SubCell"/>
</dbReference>
<keyword evidence="6 19" id="KW-0812">Transmembrane</keyword>
<organism evidence="20 21">
    <name type="scientific">Flavipsychrobacter stenotrophus</name>
    <dbReference type="NCBI Taxonomy" id="2077091"/>
    <lineage>
        <taxon>Bacteria</taxon>
        <taxon>Pseudomonadati</taxon>
        <taxon>Bacteroidota</taxon>
        <taxon>Chitinophagia</taxon>
        <taxon>Chitinophagales</taxon>
        <taxon>Chitinophagaceae</taxon>
        <taxon>Flavipsychrobacter</taxon>
    </lineage>
</organism>
<feature type="binding site" evidence="17">
    <location>
        <begin position="108"/>
        <end position="109"/>
    </location>
    <ligand>
        <name>ATP</name>
        <dbReference type="ChEBI" id="CHEBI:30616"/>
    </ligand>
</feature>
<evidence type="ECO:0000256" key="11">
    <source>
        <dbReference type="ARBA" id="ARBA00023098"/>
    </source>
</evidence>
<protein>
    <submittedName>
        <fullName evidence="20">Diacylglycerol kinase</fullName>
    </submittedName>
</protein>
<dbReference type="PANTHER" id="PTHR34299:SF1">
    <property type="entry name" value="DIACYLGLYCEROL KINASE"/>
    <property type="match status" value="1"/>
</dbReference>
<feature type="binding site" evidence="18">
    <location>
        <position position="41"/>
    </location>
    <ligand>
        <name>a divalent metal cation</name>
        <dbReference type="ChEBI" id="CHEBI:60240"/>
    </ligand>
</feature>
<feature type="binding site" evidence="17">
    <location>
        <position position="41"/>
    </location>
    <ligand>
        <name>ATP</name>
        <dbReference type="ChEBI" id="CHEBI:30616"/>
    </ligand>
</feature>
<feature type="binding site" evidence="17">
    <location>
        <position position="89"/>
    </location>
    <ligand>
        <name>ATP</name>
        <dbReference type="ChEBI" id="CHEBI:30616"/>
    </ligand>
</feature>
<evidence type="ECO:0000256" key="5">
    <source>
        <dbReference type="ARBA" id="ARBA00022679"/>
    </source>
</evidence>
<keyword evidence="18" id="KW-0479">Metal-binding</keyword>
<evidence type="ECO:0000256" key="17">
    <source>
        <dbReference type="PIRSR" id="PIRSR600829-3"/>
    </source>
</evidence>
<comment type="similarity">
    <text evidence="2">Belongs to the bacterial diacylglycerol kinase family.</text>
</comment>
<evidence type="ECO:0000256" key="12">
    <source>
        <dbReference type="ARBA" id="ARBA00023136"/>
    </source>
</evidence>
<keyword evidence="3" id="KW-1003">Cell membrane</keyword>
<evidence type="ECO:0000256" key="19">
    <source>
        <dbReference type="SAM" id="Phobius"/>
    </source>
</evidence>
<evidence type="ECO:0000256" key="1">
    <source>
        <dbReference type="ARBA" id="ARBA00004651"/>
    </source>
</evidence>
<evidence type="ECO:0000256" key="3">
    <source>
        <dbReference type="ARBA" id="ARBA00022475"/>
    </source>
</evidence>
<dbReference type="AlphaFoldDB" id="A0A2S7SR09"/>
<evidence type="ECO:0000256" key="14">
    <source>
        <dbReference type="ARBA" id="ARBA00023264"/>
    </source>
</evidence>